<feature type="chain" id="PRO_5038129301" evidence="2">
    <location>
        <begin position="21"/>
        <end position="389"/>
    </location>
</feature>
<dbReference type="PANTHER" id="PTHR37423:SF2">
    <property type="entry name" value="MEMBRANE-BOUND LYTIC MUREIN TRANSGLYCOSYLASE C"/>
    <property type="match status" value="1"/>
</dbReference>
<dbReference type="InterPro" id="IPR008258">
    <property type="entry name" value="Transglycosylase_SLT_dom_1"/>
</dbReference>
<evidence type="ECO:0000259" key="3">
    <source>
        <dbReference type="PROSITE" id="PS51782"/>
    </source>
</evidence>
<accession>A0A921NXH3</accession>
<sequence>MSGSRRLALLLWLALPQAAAAIAQEAAQEQALPVDAPATLPSPPPHPEDPEAAGMRNGLEIYRAFRDGLAEPECNGDQGRWRRHFAHAPRRLADPGSDALPLFGYVVDALREAGLPTEFALIPFVESGYAPGARSRSGPAGLWQFIDTTARHHGVPVGGAYDGRLSPAESTTAAVRYLSTLNGMFDGNWRLAAMAYNAGEQRVRQALRRSGADPAAAGSAHLPGLSPVTYAYVEKLHALACVLEEAGKDAAWLGELDRPVLHLHAHRLEGATHLADWAQPQGHDPELLRRLNPALASAWPRGQAPLALVPRTPPGILVSVPTTEADGDAAVAAPPGAAGGAAPRTHTVRSGESVWQIARRYGMASARLIEPNGLGRRALIRPGMVLRLD</sequence>
<proteinExistence type="inferred from homology"/>
<dbReference type="Gene3D" id="1.10.530.10">
    <property type="match status" value="1"/>
</dbReference>
<dbReference type="SMART" id="SM00257">
    <property type="entry name" value="LysM"/>
    <property type="match status" value="1"/>
</dbReference>
<dbReference type="Proteomes" id="UP000717981">
    <property type="component" value="Unassembled WGS sequence"/>
</dbReference>
<dbReference type="RefSeq" id="WP_246191033.1">
    <property type="nucleotide sequence ID" value="NZ_PDWK01000044.1"/>
</dbReference>
<dbReference type="CDD" id="cd16894">
    <property type="entry name" value="MltD-like"/>
    <property type="match status" value="1"/>
</dbReference>
<dbReference type="Gene3D" id="3.10.350.10">
    <property type="entry name" value="LysM domain"/>
    <property type="match status" value="1"/>
</dbReference>
<gene>
    <name evidence="4" type="ORF">CR938_09470</name>
</gene>
<evidence type="ECO:0000256" key="1">
    <source>
        <dbReference type="ARBA" id="ARBA00007734"/>
    </source>
</evidence>
<protein>
    <submittedName>
        <fullName evidence="4">Lytic transglycosylase</fullName>
    </submittedName>
</protein>
<dbReference type="EMBL" id="PDWK01000044">
    <property type="protein sequence ID" value="KAF1688575.1"/>
    <property type="molecule type" value="Genomic_DNA"/>
</dbReference>
<feature type="domain" description="LysM" evidence="3">
    <location>
        <begin position="344"/>
        <end position="388"/>
    </location>
</feature>
<dbReference type="GO" id="GO:0008933">
    <property type="term" value="F:peptidoglycan lytic transglycosylase activity"/>
    <property type="evidence" value="ECO:0007669"/>
    <property type="project" value="InterPro"/>
</dbReference>
<dbReference type="CDD" id="cd00118">
    <property type="entry name" value="LysM"/>
    <property type="match status" value="1"/>
</dbReference>
<dbReference type="Pfam" id="PF01476">
    <property type="entry name" value="LysM"/>
    <property type="match status" value="1"/>
</dbReference>
<keyword evidence="5" id="KW-1185">Reference proteome</keyword>
<evidence type="ECO:0000313" key="4">
    <source>
        <dbReference type="EMBL" id="KAF1688575.1"/>
    </source>
</evidence>
<dbReference type="AlphaFoldDB" id="A0A921NXH3"/>
<reference evidence="4" key="1">
    <citation type="submission" date="2017-10" db="EMBL/GenBank/DDBJ databases">
        <title>Whole genome sequencing of members of genus Pseudoxanthomonas.</title>
        <authorList>
            <person name="Kumar S."/>
            <person name="Bansal K."/>
            <person name="Kaur A."/>
            <person name="Patil P."/>
            <person name="Sharma S."/>
            <person name="Patil P.B."/>
        </authorList>
    </citation>
    <scope>NUCLEOTIDE SEQUENCE</scope>
    <source>
        <strain evidence="4">DSM 22914</strain>
    </source>
</reference>
<comment type="caution">
    <text evidence="4">The sequence shown here is derived from an EMBL/GenBank/DDBJ whole genome shotgun (WGS) entry which is preliminary data.</text>
</comment>
<dbReference type="GO" id="GO:0016020">
    <property type="term" value="C:membrane"/>
    <property type="evidence" value="ECO:0007669"/>
    <property type="project" value="InterPro"/>
</dbReference>
<dbReference type="InterPro" id="IPR023346">
    <property type="entry name" value="Lysozyme-like_dom_sf"/>
</dbReference>
<dbReference type="SUPFAM" id="SSF53955">
    <property type="entry name" value="Lysozyme-like"/>
    <property type="match status" value="1"/>
</dbReference>
<dbReference type="InterPro" id="IPR000189">
    <property type="entry name" value="Transglyc_AS"/>
</dbReference>
<dbReference type="InterPro" id="IPR036779">
    <property type="entry name" value="LysM_dom_sf"/>
</dbReference>
<feature type="signal peptide" evidence="2">
    <location>
        <begin position="1"/>
        <end position="20"/>
    </location>
</feature>
<comment type="similarity">
    <text evidence="1">Belongs to the transglycosylase Slt family.</text>
</comment>
<dbReference type="InterPro" id="IPR018392">
    <property type="entry name" value="LysM"/>
</dbReference>
<dbReference type="PROSITE" id="PS00922">
    <property type="entry name" value="TRANSGLYCOSYLASE"/>
    <property type="match status" value="1"/>
</dbReference>
<evidence type="ECO:0000256" key="2">
    <source>
        <dbReference type="SAM" id="SignalP"/>
    </source>
</evidence>
<dbReference type="SUPFAM" id="SSF54106">
    <property type="entry name" value="LysM domain"/>
    <property type="match status" value="1"/>
</dbReference>
<dbReference type="GO" id="GO:0000270">
    <property type="term" value="P:peptidoglycan metabolic process"/>
    <property type="evidence" value="ECO:0007669"/>
    <property type="project" value="InterPro"/>
</dbReference>
<dbReference type="Pfam" id="PF01464">
    <property type="entry name" value="SLT"/>
    <property type="match status" value="1"/>
</dbReference>
<evidence type="ECO:0000313" key="5">
    <source>
        <dbReference type="Proteomes" id="UP000717981"/>
    </source>
</evidence>
<name>A0A921NXH3_9GAMM</name>
<organism evidence="4 5">
    <name type="scientific">Pseudoxanthomonas taiwanensis</name>
    <dbReference type="NCBI Taxonomy" id="176598"/>
    <lineage>
        <taxon>Bacteria</taxon>
        <taxon>Pseudomonadati</taxon>
        <taxon>Pseudomonadota</taxon>
        <taxon>Gammaproteobacteria</taxon>
        <taxon>Lysobacterales</taxon>
        <taxon>Lysobacteraceae</taxon>
        <taxon>Pseudoxanthomonas</taxon>
    </lineage>
</organism>
<dbReference type="PROSITE" id="PS51782">
    <property type="entry name" value="LYSM"/>
    <property type="match status" value="1"/>
</dbReference>
<dbReference type="PANTHER" id="PTHR37423">
    <property type="entry name" value="SOLUBLE LYTIC MUREIN TRANSGLYCOSYLASE-RELATED"/>
    <property type="match status" value="1"/>
</dbReference>
<keyword evidence="2" id="KW-0732">Signal</keyword>